<name>A0A0M9BIS7_9BACL</name>
<sequence length="179" mass="19925">MAKILDRLLLFIYSISVGAISAAVILLISGVLPYELNYQQEQNVIVAAVVAAAILFILSLRFFYISVRRDRASLPSVDQRTEYGDVQISMETIENLCLKATSRFRGVRDVKARIRVVESGLEIMIRAVVDGETPIPTLTSDLQKAIHDHVQEITGIPVSFVTVYIANVTQSPNYKSRVE</sequence>
<accession>A0A0M9BIS7</accession>
<evidence type="ECO:0000313" key="3">
    <source>
        <dbReference type="Proteomes" id="UP000037688"/>
    </source>
</evidence>
<keyword evidence="1" id="KW-1133">Transmembrane helix</keyword>
<reference evidence="2 3" key="1">
    <citation type="submission" date="2015-08" db="EMBL/GenBank/DDBJ databases">
        <title>Draft genome sequence of cellulolytic and xylanolytic Paenibacillus sp. A59, isolated from a decaying forest soil from Patagonia, Argentina.</title>
        <authorList>
            <person name="Ghio S."/>
            <person name="Caceres A.M."/>
            <person name="Talia P."/>
            <person name="Grasso D."/>
            <person name="Campos E."/>
        </authorList>
    </citation>
    <scope>NUCLEOTIDE SEQUENCE [LARGE SCALE GENOMIC DNA]</scope>
    <source>
        <strain evidence="2 3">A59</strain>
    </source>
</reference>
<dbReference type="NCBIfam" id="NF033218">
    <property type="entry name" value="anchor_AmaP"/>
    <property type="match status" value="1"/>
</dbReference>
<evidence type="ECO:0000313" key="2">
    <source>
        <dbReference type="EMBL" id="KOY12799.1"/>
    </source>
</evidence>
<feature type="transmembrane region" description="Helical" evidence="1">
    <location>
        <begin position="44"/>
        <end position="64"/>
    </location>
</feature>
<comment type="caution">
    <text evidence="2">The sequence shown here is derived from an EMBL/GenBank/DDBJ whole genome shotgun (WGS) entry which is preliminary data.</text>
</comment>
<dbReference type="AlphaFoldDB" id="A0A0M9BIS7"/>
<organism evidence="2 3">
    <name type="scientific">Paenibacillus xylanivorans</name>
    <dbReference type="NCBI Taxonomy" id="1705561"/>
    <lineage>
        <taxon>Bacteria</taxon>
        <taxon>Bacillati</taxon>
        <taxon>Bacillota</taxon>
        <taxon>Bacilli</taxon>
        <taxon>Bacillales</taxon>
        <taxon>Paenibacillaceae</taxon>
        <taxon>Paenibacillus</taxon>
    </lineage>
</organism>
<feature type="transmembrane region" description="Helical" evidence="1">
    <location>
        <begin position="7"/>
        <end position="32"/>
    </location>
</feature>
<evidence type="ECO:0008006" key="4">
    <source>
        <dbReference type="Google" id="ProtNLM"/>
    </source>
</evidence>
<evidence type="ECO:0000256" key="1">
    <source>
        <dbReference type="SAM" id="Phobius"/>
    </source>
</evidence>
<dbReference type="Proteomes" id="UP000037688">
    <property type="component" value="Unassembled WGS sequence"/>
</dbReference>
<dbReference type="RefSeq" id="WP_024630995.1">
    <property type="nucleotide sequence ID" value="NZ_LITU01000083.1"/>
</dbReference>
<dbReference type="OrthoDB" id="1716040at2"/>
<gene>
    <name evidence="2" type="ORF">AMS66_30925</name>
</gene>
<keyword evidence="3" id="KW-1185">Reference proteome</keyword>
<protein>
    <recommendedName>
        <fullName evidence="4">Alkaline shock response membrane anchor protein AmaP</fullName>
    </recommendedName>
</protein>
<keyword evidence="1" id="KW-0812">Transmembrane</keyword>
<keyword evidence="1" id="KW-0472">Membrane</keyword>
<dbReference type="PATRIC" id="fig|1705561.3.peg.6547"/>
<proteinExistence type="predicted"/>
<dbReference type="EMBL" id="LITU01000083">
    <property type="protein sequence ID" value="KOY12799.1"/>
    <property type="molecule type" value="Genomic_DNA"/>
</dbReference>